<reference evidence="4" key="1">
    <citation type="submission" date="2016-05" db="EMBL/GenBank/DDBJ databases">
        <authorList>
            <person name="Lavstsen T."/>
            <person name="Jespersen J.S."/>
        </authorList>
    </citation>
    <scope>NUCLEOTIDE SEQUENCE</scope>
    <source>
        <tissue evidence="4">Brain</tissue>
    </source>
</reference>
<accession>A0A1A8HLI0</accession>
<evidence type="ECO:0000313" key="4">
    <source>
        <dbReference type="EMBL" id="SBQ86039.1"/>
    </source>
</evidence>
<dbReference type="PROSITE" id="PS50994">
    <property type="entry name" value="INTEGRASE"/>
    <property type="match status" value="1"/>
</dbReference>
<dbReference type="PANTHER" id="PTHR37984">
    <property type="entry name" value="PROTEIN CBG26694"/>
    <property type="match status" value="1"/>
</dbReference>
<dbReference type="GO" id="GO:0015074">
    <property type="term" value="P:DNA integration"/>
    <property type="evidence" value="ECO:0007669"/>
    <property type="project" value="InterPro"/>
</dbReference>
<proteinExistence type="predicted"/>
<evidence type="ECO:0000256" key="1">
    <source>
        <dbReference type="ARBA" id="ARBA00039658"/>
    </source>
</evidence>
<dbReference type="AlphaFoldDB" id="A0A1A8HLI0"/>
<name>A0A1A8HLI0_NOTKU</name>
<feature type="domain" description="Integrase catalytic" evidence="3">
    <location>
        <begin position="760"/>
        <end position="918"/>
    </location>
</feature>
<dbReference type="FunFam" id="3.30.420.10:FF:000032">
    <property type="entry name" value="Retrovirus-related Pol polyprotein from transposon 297-like Protein"/>
    <property type="match status" value="1"/>
</dbReference>
<dbReference type="Gene3D" id="3.30.420.10">
    <property type="entry name" value="Ribonuclease H-like superfamily/Ribonuclease H"/>
    <property type="match status" value="1"/>
</dbReference>
<dbReference type="InterPro" id="IPR021109">
    <property type="entry name" value="Peptidase_aspartic_dom_sf"/>
</dbReference>
<reference evidence="4" key="2">
    <citation type="submission" date="2016-06" db="EMBL/GenBank/DDBJ databases">
        <title>The genome of a short-lived fish provides insights into sex chromosome evolution and the genetic control of aging.</title>
        <authorList>
            <person name="Reichwald K."/>
            <person name="Felder M."/>
            <person name="Petzold A."/>
            <person name="Koch P."/>
            <person name="Groth M."/>
            <person name="Platzer M."/>
        </authorList>
    </citation>
    <scope>NUCLEOTIDE SEQUENCE</scope>
    <source>
        <tissue evidence="4">Brain</tissue>
    </source>
</reference>
<dbReference type="FunFam" id="1.10.340.70:FF:000001">
    <property type="entry name" value="Retrovirus-related Pol polyprotein from transposon gypsy-like Protein"/>
    <property type="match status" value="1"/>
</dbReference>
<dbReference type="GO" id="GO:0003676">
    <property type="term" value="F:nucleic acid binding"/>
    <property type="evidence" value="ECO:0007669"/>
    <property type="project" value="InterPro"/>
</dbReference>
<feature type="region of interest" description="Disordered" evidence="2">
    <location>
        <begin position="1055"/>
        <end position="1084"/>
    </location>
</feature>
<evidence type="ECO:0000259" key="3">
    <source>
        <dbReference type="PROSITE" id="PS50994"/>
    </source>
</evidence>
<dbReference type="EMBL" id="HAED01000194">
    <property type="protein sequence ID" value="SBQ86039.1"/>
    <property type="molecule type" value="Transcribed_RNA"/>
</dbReference>
<organism evidence="4">
    <name type="scientific">Nothobranchius kuhntae</name>
    <name type="common">Beira killifish</name>
    <dbReference type="NCBI Taxonomy" id="321403"/>
    <lineage>
        <taxon>Eukaryota</taxon>
        <taxon>Metazoa</taxon>
        <taxon>Chordata</taxon>
        <taxon>Craniata</taxon>
        <taxon>Vertebrata</taxon>
        <taxon>Euteleostomi</taxon>
        <taxon>Actinopterygii</taxon>
        <taxon>Neopterygii</taxon>
        <taxon>Teleostei</taxon>
        <taxon>Neoteleostei</taxon>
        <taxon>Acanthomorphata</taxon>
        <taxon>Ovalentaria</taxon>
        <taxon>Atherinomorphae</taxon>
        <taxon>Cyprinodontiformes</taxon>
        <taxon>Nothobranchiidae</taxon>
        <taxon>Nothobranchius</taxon>
    </lineage>
</organism>
<dbReference type="InterPro" id="IPR036397">
    <property type="entry name" value="RNaseH_sf"/>
</dbReference>
<feature type="non-terminal residue" evidence="4">
    <location>
        <position position="1"/>
    </location>
</feature>
<gene>
    <name evidence="4" type="primary">BX927253.1</name>
</gene>
<protein>
    <recommendedName>
        <fullName evidence="1">Gypsy retrotransposon integrase-like protein 1</fullName>
    </recommendedName>
</protein>
<dbReference type="Pfam" id="PF00665">
    <property type="entry name" value="rve"/>
    <property type="match status" value="1"/>
</dbReference>
<evidence type="ECO:0000256" key="2">
    <source>
        <dbReference type="SAM" id="MobiDB-lite"/>
    </source>
</evidence>
<dbReference type="InterPro" id="IPR041588">
    <property type="entry name" value="Integrase_H2C2"/>
</dbReference>
<dbReference type="PANTHER" id="PTHR37984:SF15">
    <property type="entry name" value="INTEGRASE CATALYTIC DOMAIN-CONTAINING PROTEIN"/>
    <property type="match status" value="1"/>
</dbReference>
<sequence>GQRFNVIVKSETSPAVFKGDNSDKYTVTEWVEMMRGYLRRQNYDVSMQKEEIMGKLMGRARDVVKIGLRSNPALNATSSPDVIYNMLIQYFSNTSSCLPLQDFYSTLPLQKEDAVDYWIRLNKAADMAEEGLKRQGKRIEDIGSEIAKMFVKHCPDTELASVFKYKQIHEWTPKDIQERKYAGKLGDLCLEGGHMGQGKISHTFDAAELYQNIQRLNESENVIVQDTQRVKKSDSLFYMHVKVNGKVTLDAMLDSGSMACSLSEVALQSLINAGVVISHQEGTDVVFVGCGGARVKPTSIIDLEMEIYGCKLLVPTFVVNNQKADLLVGSNVIRHLLHQLKNDSSYWEAISTPNLDHPELEEFLSLLAGLDRRSGEDVPDKIGTVRCNTAVTLEAGTEYLLWGKLPKDTRLSPGLTVMSEPTTSHSAPRGILVARALTQLWGDRFVPLKILNASSCPVTIRRNAKLADVYTCLAMEDLVMQDVTCSYQATTVKSTVDPTAENNDCVQERLKSVGLGDLDLQSCDVSDGWRRKLADLVISYEDVFSHHHLDCGEAKGFVHRIRLTDERPFRLPYRRVPPAEYQKLHQVLNETEEKEIICKSTNASLDGLGAVLSQVQEETELREKQQNDPVLSRVLYYVARGRRPSRREKPKEQAMVTRYLKHWEKFTMSNGILYRLSKNPVTNKRRHQFVVPDSLKAEVLKGIHDSAGHQGQFRSLAIARQRFFWPHIDRDVKDYVRQCPRCVIGKSPDPEGRAPLESIKTSSPLEVVCIDFWTAEDSSNKSVDVLVVTDHFTRLAQTFPCRDQSAKQVARQLWDKFFCIYGFPERIHSDQGPSFESQLIRELLEVAGVRKSHTTPYHPMGNGSAERFNRTLGNMIRALPPDAKQNWPKHLQTLTFMYNCTVNETTGYAPFYLMYGRVPRLPVDVLFKNILRDPELCGYDKYVLSLTKDLQDAMAIALSHADREQERQACLYNRRTKGKPIGVGDRVLVSNKRERGKRKTADRWESTVFTVVGMNPTTHTYQIQHPNTGQVRVVHRNLLMLVNFLPFDTASQSVDSSALLPDGSDVTTASDTPEPVVEKNDSRIRTQEWVSSLPDASRNAAHMNNSVSEMVSAVEGDEELLLSPSVTGYDPYPLLVPSADRQSVLSHTSLVAQSAIGTDSVHTVRTRVGRTVKPVNRLIQVMTNMAISDDASQLMDSF</sequence>
<dbReference type="InterPro" id="IPR001584">
    <property type="entry name" value="Integrase_cat-core"/>
</dbReference>
<dbReference type="Gene3D" id="1.10.340.70">
    <property type="match status" value="1"/>
</dbReference>
<dbReference type="SUPFAM" id="SSF53098">
    <property type="entry name" value="Ribonuclease H-like"/>
    <property type="match status" value="1"/>
</dbReference>
<dbReference type="InterPro" id="IPR012337">
    <property type="entry name" value="RNaseH-like_sf"/>
</dbReference>
<dbReference type="Pfam" id="PF17921">
    <property type="entry name" value="Integrase_H2C2"/>
    <property type="match status" value="1"/>
</dbReference>
<dbReference type="InterPro" id="IPR050951">
    <property type="entry name" value="Retrovirus_Pol_polyprotein"/>
</dbReference>
<dbReference type="Gene3D" id="2.40.70.10">
    <property type="entry name" value="Acid Proteases"/>
    <property type="match status" value="1"/>
</dbReference>